<reference evidence="4 5" key="1">
    <citation type="submission" date="2018-01" db="EMBL/GenBank/DDBJ databases">
        <authorList>
            <person name="Fu G.-Y."/>
        </authorList>
    </citation>
    <scope>NUCLEOTIDE SEQUENCE [LARGE SCALE GENOMIC DNA]</scope>
    <source>
        <strain evidence="4 5">SY39</strain>
    </source>
</reference>
<keyword evidence="2" id="KW-0732">Signal</keyword>
<dbReference type="RefSeq" id="WP_102248469.1">
    <property type="nucleotide sequence ID" value="NZ_CP025682.1"/>
</dbReference>
<accession>A0A2I6SAZ9</accession>
<proteinExistence type="predicted"/>
<dbReference type="Proteomes" id="UP000242205">
    <property type="component" value="Chromosome"/>
</dbReference>
<dbReference type="KEGG" id="atw:C0099_10170"/>
<feature type="region of interest" description="Disordered" evidence="1">
    <location>
        <begin position="34"/>
        <end position="125"/>
    </location>
</feature>
<feature type="signal peptide" evidence="2">
    <location>
        <begin position="1"/>
        <end position="20"/>
    </location>
</feature>
<sequence>MLKPALVLAFGALIAATAHAQVYKWRDADGRLHFGDQPPPGVTATQMRGGPARAPAAAEITDEASVEDETSDDAQAATAPPPAAPQESATTQPSAAEAAEAMRAEREKAQAAKAQAAAEREREQMLAENCQRARNQLTALEGGQRIARFNEKGEREVLDDAARAQEISRMREFIDANCSGR</sequence>
<dbReference type="EMBL" id="CP025682">
    <property type="protein sequence ID" value="AUN96432.1"/>
    <property type="molecule type" value="Genomic_DNA"/>
</dbReference>
<feature type="chain" id="PRO_5014450556" evidence="2">
    <location>
        <begin position="21"/>
        <end position="181"/>
    </location>
</feature>
<name>A0A2I6SAZ9_9RHOO</name>
<feature type="compositionally biased region" description="Low complexity" evidence="1">
    <location>
        <begin position="48"/>
        <end position="58"/>
    </location>
</feature>
<dbReference type="Pfam" id="PF13511">
    <property type="entry name" value="DUF4124"/>
    <property type="match status" value="1"/>
</dbReference>
<protein>
    <submittedName>
        <fullName evidence="4">DUF4124 domain-containing protein</fullName>
    </submittedName>
</protein>
<dbReference type="OrthoDB" id="9181422at2"/>
<dbReference type="InterPro" id="IPR025392">
    <property type="entry name" value="DUF4124"/>
</dbReference>
<evidence type="ECO:0000313" key="4">
    <source>
        <dbReference type="EMBL" id="AUN96432.1"/>
    </source>
</evidence>
<feature type="compositionally biased region" description="Low complexity" evidence="1">
    <location>
        <begin position="85"/>
        <end position="99"/>
    </location>
</feature>
<dbReference type="AlphaFoldDB" id="A0A2I6SAZ9"/>
<keyword evidence="5" id="KW-1185">Reference proteome</keyword>
<feature type="compositionally biased region" description="Basic and acidic residues" evidence="1">
    <location>
        <begin position="100"/>
        <end position="110"/>
    </location>
</feature>
<evidence type="ECO:0000259" key="3">
    <source>
        <dbReference type="Pfam" id="PF13511"/>
    </source>
</evidence>
<evidence type="ECO:0000313" key="5">
    <source>
        <dbReference type="Proteomes" id="UP000242205"/>
    </source>
</evidence>
<organism evidence="4 5">
    <name type="scientific">Pseudazoarcus pumilus</name>
    <dbReference type="NCBI Taxonomy" id="2067960"/>
    <lineage>
        <taxon>Bacteria</taxon>
        <taxon>Pseudomonadati</taxon>
        <taxon>Pseudomonadota</taxon>
        <taxon>Betaproteobacteria</taxon>
        <taxon>Rhodocyclales</taxon>
        <taxon>Zoogloeaceae</taxon>
        <taxon>Pseudazoarcus</taxon>
    </lineage>
</organism>
<evidence type="ECO:0000256" key="2">
    <source>
        <dbReference type="SAM" id="SignalP"/>
    </source>
</evidence>
<gene>
    <name evidence="4" type="ORF">C0099_10170</name>
</gene>
<evidence type="ECO:0000256" key="1">
    <source>
        <dbReference type="SAM" id="MobiDB-lite"/>
    </source>
</evidence>
<feature type="compositionally biased region" description="Acidic residues" evidence="1">
    <location>
        <begin position="60"/>
        <end position="72"/>
    </location>
</feature>
<feature type="domain" description="DUF4124" evidence="3">
    <location>
        <begin position="12"/>
        <end position="59"/>
    </location>
</feature>